<dbReference type="Proteomes" id="UP000450917">
    <property type="component" value="Unassembled WGS sequence"/>
</dbReference>
<comment type="caution">
    <text evidence="2">The sequence shown here is derived from an EMBL/GenBank/DDBJ whole genome shotgun (WGS) entry which is preliminary data.</text>
</comment>
<dbReference type="AlphaFoldDB" id="A0A7X2ZG08"/>
<proteinExistence type="predicted"/>
<gene>
    <name evidence="2" type="ORF">GNP93_23370</name>
</gene>
<evidence type="ECO:0000313" key="3">
    <source>
        <dbReference type="Proteomes" id="UP000450917"/>
    </source>
</evidence>
<organism evidence="2 3">
    <name type="scientific">Paenibacillus validus</name>
    <dbReference type="NCBI Taxonomy" id="44253"/>
    <lineage>
        <taxon>Bacteria</taxon>
        <taxon>Bacillati</taxon>
        <taxon>Bacillota</taxon>
        <taxon>Bacilli</taxon>
        <taxon>Bacillales</taxon>
        <taxon>Paenibacillaceae</taxon>
        <taxon>Paenibacillus</taxon>
    </lineage>
</organism>
<reference evidence="2 3" key="1">
    <citation type="submission" date="2019-11" db="EMBL/GenBank/DDBJ databases">
        <title>Draft genome sequences of five Paenibacillus species of dairy origin.</title>
        <authorList>
            <person name="Olajide A.M."/>
            <person name="Chen S."/>
            <person name="Lapointe G."/>
        </authorList>
    </citation>
    <scope>NUCLEOTIDE SEQUENCE [LARGE SCALE GENOMIC DNA]</scope>
    <source>
        <strain evidence="2 3">2CS3</strain>
    </source>
</reference>
<dbReference type="EMBL" id="WNZX01000028">
    <property type="protein sequence ID" value="MUG73568.1"/>
    <property type="molecule type" value="Genomic_DNA"/>
</dbReference>
<sequence length="70" mass="8111">MQLISIGSKQIPFVQYDDQASQMHIQYYTGQTYTCLDVAPDQYQMLLQSPNRYDMIMRMAATKTVFPPQA</sequence>
<feature type="domain" description="KTSC" evidence="1">
    <location>
        <begin position="8"/>
        <end position="52"/>
    </location>
</feature>
<name>A0A7X2ZG08_9BACL</name>
<dbReference type="InterPro" id="IPR025309">
    <property type="entry name" value="KTSC_dom"/>
</dbReference>
<evidence type="ECO:0000259" key="1">
    <source>
        <dbReference type="Pfam" id="PF13619"/>
    </source>
</evidence>
<protein>
    <submittedName>
        <fullName evidence="2">KTSC domain-containing protein</fullName>
    </submittedName>
</protein>
<keyword evidence="3" id="KW-1185">Reference proteome</keyword>
<accession>A0A7X2ZG08</accession>
<evidence type="ECO:0000313" key="2">
    <source>
        <dbReference type="EMBL" id="MUG73568.1"/>
    </source>
</evidence>
<dbReference type="RefSeq" id="WP_054797932.1">
    <property type="nucleotide sequence ID" value="NZ_JARTHJ010000188.1"/>
</dbReference>
<dbReference type="Pfam" id="PF13619">
    <property type="entry name" value="KTSC"/>
    <property type="match status" value="1"/>
</dbReference>